<evidence type="ECO:0000313" key="2">
    <source>
        <dbReference type="EMBL" id="ERN15406.1"/>
    </source>
</evidence>
<dbReference type="Proteomes" id="UP000017836">
    <property type="component" value="Unassembled WGS sequence"/>
</dbReference>
<sequence length="172" mass="18354">KLSNGPIRFSFPSEGGALAALTSRNPEFKGASLSLSSCSQDISAYRSPRFWLRASSIPLHAWHPSTSSIPLPLPSLVPAPSPSVPYTAAHLTPINWSSTSYPQPPRDGNLWPPPSSMDTPLELAPHNSPLVGFYLIPIPPFSFTQPPPLQEGSHPGSPPMLSAPSSSLLPYP</sequence>
<gene>
    <name evidence="2" type="ORF">AMTR_s00036p00205620</name>
</gene>
<protein>
    <submittedName>
        <fullName evidence="2">Uncharacterized protein</fullName>
    </submittedName>
</protein>
<evidence type="ECO:0000256" key="1">
    <source>
        <dbReference type="SAM" id="MobiDB-lite"/>
    </source>
</evidence>
<feature type="compositionally biased region" description="Low complexity" evidence="1">
    <location>
        <begin position="159"/>
        <end position="172"/>
    </location>
</feature>
<reference evidence="3" key="1">
    <citation type="journal article" date="2013" name="Science">
        <title>The Amborella genome and the evolution of flowering plants.</title>
        <authorList>
            <consortium name="Amborella Genome Project"/>
        </authorList>
    </citation>
    <scope>NUCLEOTIDE SEQUENCE [LARGE SCALE GENOMIC DNA]</scope>
</reference>
<name>U5CQE5_AMBTC</name>
<feature type="region of interest" description="Disordered" evidence="1">
    <location>
        <begin position="98"/>
        <end position="122"/>
    </location>
</feature>
<keyword evidence="3" id="KW-1185">Reference proteome</keyword>
<feature type="region of interest" description="Disordered" evidence="1">
    <location>
        <begin position="144"/>
        <end position="172"/>
    </location>
</feature>
<organism evidence="2 3">
    <name type="scientific">Amborella trichopoda</name>
    <dbReference type="NCBI Taxonomy" id="13333"/>
    <lineage>
        <taxon>Eukaryota</taxon>
        <taxon>Viridiplantae</taxon>
        <taxon>Streptophyta</taxon>
        <taxon>Embryophyta</taxon>
        <taxon>Tracheophyta</taxon>
        <taxon>Spermatophyta</taxon>
        <taxon>Magnoliopsida</taxon>
        <taxon>Amborellales</taxon>
        <taxon>Amborellaceae</taxon>
        <taxon>Amborella</taxon>
    </lineage>
</organism>
<evidence type="ECO:0000313" key="3">
    <source>
        <dbReference type="Proteomes" id="UP000017836"/>
    </source>
</evidence>
<feature type="non-terminal residue" evidence="2">
    <location>
        <position position="1"/>
    </location>
</feature>
<proteinExistence type="predicted"/>
<dbReference type="EMBL" id="KI392503">
    <property type="protein sequence ID" value="ERN15406.1"/>
    <property type="molecule type" value="Genomic_DNA"/>
</dbReference>
<dbReference type="HOGENOM" id="CLU_1559222_0_0_1"/>
<accession>U5CQE5</accession>
<dbReference type="Gramene" id="ERN15406">
    <property type="protein sequence ID" value="ERN15406"/>
    <property type="gene ID" value="AMTR_s00036p00205620"/>
</dbReference>
<dbReference type="AlphaFoldDB" id="U5CQE5"/>